<keyword evidence="14" id="KW-1185">Reference proteome</keyword>
<organism evidence="13 14">
    <name type="scientific">Ktedonosporobacter rubrisoli</name>
    <dbReference type="NCBI Taxonomy" id="2509675"/>
    <lineage>
        <taxon>Bacteria</taxon>
        <taxon>Bacillati</taxon>
        <taxon>Chloroflexota</taxon>
        <taxon>Ktedonobacteria</taxon>
        <taxon>Ktedonobacterales</taxon>
        <taxon>Ktedonosporobacteraceae</taxon>
        <taxon>Ktedonosporobacter</taxon>
    </lineage>
</organism>
<dbReference type="PRINTS" id="PR00732">
    <property type="entry name" value="GLHYDRLASE4"/>
</dbReference>
<dbReference type="PROSITE" id="PS01324">
    <property type="entry name" value="GLYCOSYL_HYDROL_F4"/>
    <property type="match status" value="1"/>
</dbReference>
<comment type="cofactor">
    <cofactor evidence="11">
        <name>NAD(+)</name>
        <dbReference type="ChEBI" id="CHEBI:57540"/>
    </cofactor>
    <text evidence="11">Binds 1 NAD(+) per subunit.</text>
</comment>
<dbReference type="Gene3D" id="3.40.50.720">
    <property type="entry name" value="NAD(P)-binding Rossmann-like Domain"/>
    <property type="match status" value="1"/>
</dbReference>
<dbReference type="InterPro" id="IPR001088">
    <property type="entry name" value="Glyco_hydro_4"/>
</dbReference>
<dbReference type="Proteomes" id="UP000290365">
    <property type="component" value="Chromosome"/>
</dbReference>
<evidence type="ECO:0000256" key="9">
    <source>
        <dbReference type="PIRSR" id="PIRSR601088-3"/>
    </source>
</evidence>
<feature type="binding site" evidence="9">
    <location>
        <position position="185"/>
    </location>
    <ligand>
        <name>Mn(2+)</name>
        <dbReference type="ChEBI" id="CHEBI:29035"/>
    </ligand>
</feature>
<dbReference type="Pfam" id="PF02056">
    <property type="entry name" value="Glyco_hydro_4"/>
    <property type="match status" value="1"/>
</dbReference>
<dbReference type="KEGG" id="kbs:EPA93_20410"/>
<keyword evidence="5 9" id="KW-0464">Manganese</keyword>
<evidence type="ECO:0000256" key="1">
    <source>
        <dbReference type="ARBA" id="ARBA00010141"/>
    </source>
</evidence>
<evidence type="ECO:0000313" key="13">
    <source>
        <dbReference type="EMBL" id="QBD78235.1"/>
    </source>
</evidence>
<accession>A0A4P6JSC4</accession>
<feature type="active site" description="Proton donor" evidence="7">
    <location>
        <position position="186"/>
    </location>
</feature>
<dbReference type="RefSeq" id="WP_129889288.1">
    <property type="nucleotide sequence ID" value="NZ_CP035758.1"/>
</dbReference>
<keyword evidence="3 11" id="KW-0378">Hydrolase</keyword>
<dbReference type="Gene3D" id="3.90.110.10">
    <property type="entry name" value="Lactate dehydrogenase/glycoside hydrolase, family 4, C-terminal"/>
    <property type="match status" value="1"/>
</dbReference>
<dbReference type="AlphaFoldDB" id="A0A4P6JSC4"/>
<dbReference type="InterPro" id="IPR022616">
    <property type="entry name" value="Glyco_hydro_4_C"/>
</dbReference>
<evidence type="ECO:0000256" key="5">
    <source>
        <dbReference type="ARBA" id="ARBA00023211"/>
    </source>
</evidence>
<dbReference type="InterPro" id="IPR036291">
    <property type="entry name" value="NAD(P)-bd_dom_sf"/>
</dbReference>
<comment type="similarity">
    <text evidence="1 11">Belongs to the glycosyl hydrolase 4 family.</text>
</comment>
<evidence type="ECO:0000256" key="2">
    <source>
        <dbReference type="ARBA" id="ARBA00022723"/>
    </source>
</evidence>
<evidence type="ECO:0000259" key="12">
    <source>
        <dbReference type="Pfam" id="PF11975"/>
    </source>
</evidence>
<dbReference type="OrthoDB" id="9808275at2"/>
<keyword evidence="9" id="KW-0533">Nickel</keyword>
<dbReference type="InterPro" id="IPR015955">
    <property type="entry name" value="Lactate_DH/Glyco_Ohase_4_C"/>
</dbReference>
<keyword evidence="4 11" id="KW-0520">NAD</keyword>
<keyword evidence="6 11" id="KW-0326">Glycosidase</keyword>
<dbReference type="SUPFAM" id="SSF56327">
    <property type="entry name" value="LDH C-terminal domain-like"/>
    <property type="match status" value="1"/>
</dbReference>
<feature type="binding site" evidence="9">
    <location>
        <position position="218"/>
    </location>
    <ligand>
        <name>Mn(2+)</name>
        <dbReference type="ChEBI" id="CHEBI:29035"/>
    </ligand>
</feature>
<evidence type="ECO:0000256" key="7">
    <source>
        <dbReference type="PIRSR" id="PIRSR601088-1"/>
    </source>
</evidence>
<dbReference type="PANTHER" id="PTHR32092:SF5">
    <property type="entry name" value="6-PHOSPHO-BETA-GLUCOSIDASE"/>
    <property type="match status" value="1"/>
</dbReference>
<evidence type="ECO:0000256" key="3">
    <source>
        <dbReference type="ARBA" id="ARBA00022801"/>
    </source>
</evidence>
<keyword evidence="9" id="KW-0170">Cobalt</keyword>
<evidence type="ECO:0000313" key="14">
    <source>
        <dbReference type="Proteomes" id="UP000290365"/>
    </source>
</evidence>
<dbReference type="EMBL" id="CP035758">
    <property type="protein sequence ID" value="QBD78235.1"/>
    <property type="molecule type" value="Genomic_DNA"/>
</dbReference>
<protein>
    <submittedName>
        <fullName evidence="13">Glycoside hydrolase</fullName>
    </submittedName>
</protein>
<evidence type="ECO:0000256" key="6">
    <source>
        <dbReference type="ARBA" id="ARBA00023295"/>
    </source>
</evidence>
<feature type="active site" description="Proton acceptor" evidence="7">
    <location>
        <position position="274"/>
    </location>
</feature>
<evidence type="ECO:0000256" key="11">
    <source>
        <dbReference type="RuleBase" id="RU361152"/>
    </source>
</evidence>
<evidence type="ECO:0000256" key="4">
    <source>
        <dbReference type="ARBA" id="ARBA00023027"/>
    </source>
</evidence>
<dbReference type="PANTHER" id="PTHR32092">
    <property type="entry name" value="6-PHOSPHO-BETA-GLUCOSIDASE-RELATED"/>
    <property type="match status" value="1"/>
</dbReference>
<dbReference type="SUPFAM" id="SSF51735">
    <property type="entry name" value="NAD(P)-binding Rossmann-fold domains"/>
    <property type="match status" value="1"/>
</dbReference>
<dbReference type="GO" id="GO:0005975">
    <property type="term" value="P:carbohydrate metabolic process"/>
    <property type="evidence" value="ECO:0007669"/>
    <property type="project" value="InterPro"/>
</dbReference>
<evidence type="ECO:0000256" key="10">
    <source>
        <dbReference type="PIRSR" id="PIRSR601088-4"/>
    </source>
</evidence>
<dbReference type="GO" id="GO:0046872">
    <property type="term" value="F:metal ion binding"/>
    <property type="evidence" value="ECO:0007669"/>
    <property type="project" value="UniProtKB-KW"/>
</dbReference>
<feature type="domain" description="Glycosyl hydrolase family 4 C-terminal" evidence="12">
    <location>
        <begin position="214"/>
        <end position="430"/>
    </location>
</feature>
<proteinExistence type="inferred from homology"/>
<reference evidence="13 14" key="1">
    <citation type="submission" date="2019-01" db="EMBL/GenBank/DDBJ databases">
        <title>Ktedonosporobacter rubrisoli SCAWS-G2.</title>
        <authorList>
            <person name="Huang Y."/>
            <person name="Yan B."/>
        </authorList>
    </citation>
    <scope>NUCLEOTIDE SEQUENCE [LARGE SCALE GENOMIC DNA]</scope>
    <source>
        <strain evidence="13 14">SCAWS-G2</strain>
    </source>
</reference>
<name>A0A4P6JSC4_KTERU</name>
<dbReference type="InterPro" id="IPR019802">
    <property type="entry name" value="GlycHydrolase_4_CS"/>
</dbReference>
<dbReference type="Pfam" id="PF11975">
    <property type="entry name" value="Glyco_hydro_4C"/>
    <property type="match status" value="1"/>
</dbReference>
<feature type="binding site" evidence="8">
    <location>
        <position position="110"/>
    </location>
    <ligand>
        <name>substrate</name>
    </ligand>
</feature>
<evidence type="ECO:0000256" key="8">
    <source>
        <dbReference type="PIRSR" id="PIRSR601088-2"/>
    </source>
</evidence>
<gene>
    <name evidence="13" type="ORF">EPA93_20410</name>
</gene>
<dbReference type="GO" id="GO:0004553">
    <property type="term" value="F:hydrolase activity, hydrolyzing O-glycosyl compounds"/>
    <property type="evidence" value="ECO:0007669"/>
    <property type="project" value="InterPro"/>
</dbReference>
<feature type="site" description="Increases basicity of active site Tyr" evidence="10">
    <location>
        <position position="126"/>
    </location>
</feature>
<keyword evidence="2 9" id="KW-0479">Metal-binding</keyword>
<keyword evidence="9" id="KW-0408">Iron</keyword>
<sequence length="457" mass="50427">MTISTQPNSVAEREKKPARRAKITIIGGGSPYCAGLMQSIVHNADSLRGSHITLMDINREGLELIYTIGSKLFKHAGIDITLERTTDREEAISDADFVITTFRTGGLQARRLDEKIPLRHGMIGQETVGPGGFFYALRSIPVVAGIATEIEKLAPKAFLLNYTNPSNIVTEAVAHHNGIRIIGMCDGPVHEIPQMAELAGLNAAPGKRLYYRTLGLNHGNWTTAVWRDGIDVLPQIVAWSQEYTDAHPEWNQENYEQAMIIKLTAQYGAIPSHYLHYYYFPDKVLEFLHKKPTSRSEDIMAMIPDILAHYKEEAKKDVPHLTKVRGGNGGFGDFALDVLCSILNDTGEEWVLNVPNNGSINFLANDRVVELPCRVDARGAMPLAQGDGGIAVEQRGLLSLLAEYEGATARAALWGNRRDAIKALASNPLVLSYSKAEEVYDEMAAAHAQYLPERLLK</sequence>
<feature type="binding site" evidence="8">
    <location>
        <position position="164"/>
    </location>
    <ligand>
        <name>substrate</name>
    </ligand>
</feature>
<dbReference type="GO" id="GO:0016616">
    <property type="term" value="F:oxidoreductase activity, acting on the CH-OH group of donors, NAD or NADP as acceptor"/>
    <property type="evidence" value="ECO:0007669"/>
    <property type="project" value="InterPro"/>
</dbReference>